<dbReference type="GO" id="GO:0005721">
    <property type="term" value="C:pericentric heterochromatin"/>
    <property type="evidence" value="ECO:0007669"/>
    <property type="project" value="TreeGrafter"/>
</dbReference>
<keyword evidence="8" id="KW-0539">Nucleus</keyword>
<keyword evidence="6" id="KW-0067">ATP-binding</keyword>
<dbReference type="SMART" id="SM00490">
    <property type="entry name" value="HELICc"/>
    <property type="match status" value="1"/>
</dbReference>
<dbReference type="SUPFAM" id="SSF52540">
    <property type="entry name" value="P-loop containing nucleoside triphosphate hydrolases"/>
    <property type="match status" value="2"/>
</dbReference>
<dbReference type="GO" id="GO:0005524">
    <property type="term" value="F:ATP binding"/>
    <property type="evidence" value="ECO:0007669"/>
    <property type="project" value="UniProtKB-KW"/>
</dbReference>
<dbReference type="GO" id="GO:0003682">
    <property type="term" value="F:chromatin binding"/>
    <property type="evidence" value="ECO:0007669"/>
    <property type="project" value="TreeGrafter"/>
</dbReference>
<dbReference type="AlphaFoldDB" id="A0A915HXE0"/>
<dbReference type="InterPro" id="IPR038718">
    <property type="entry name" value="SNF2-like_sf"/>
</dbReference>
<feature type="domain" description="Helicase ATP-binding" evidence="10">
    <location>
        <begin position="259"/>
        <end position="428"/>
    </location>
</feature>
<dbReference type="PANTHER" id="PTHR47161:SF1">
    <property type="entry name" value="LYMPHOID-SPECIFIC HELICASE"/>
    <property type="match status" value="1"/>
</dbReference>
<evidence type="ECO:0000313" key="13">
    <source>
        <dbReference type="WBParaSite" id="nRc.2.0.1.t06098-RA"/>
    </source>
</evidence>
<keyword evidence="7" id="KW-0175">Coiled coil</keyword>
<evidence type="ECO:0000256" key="3">
    <source>
        <dbReference type="ARBA" id="ARBA00022741"/>
    </source>
</evidence>
<evidence type="ECO:0000256" key="2">
    <source>
        <dbReference type="ARBA" id="ARBA00007025"/>
    </source>
</evidence>
<dbReference type="InterPro" id="IPR014001">
    <property type="entry name" value="Helicase_ATP-bd"/>
</dbReference>
<keyword evidence="5" id="KW-0347">Helicase</keyword>
<dbReference type="GO" id="GO:0044027">
    <property type="term" value="P:negative regulation of gene expression via chromosomal CpG island methylation"/>
    <property type="evidence" value="ECO:0007669"/>
    <property type="project" value="TreeGrafter"/>
</dbReference>
<evidence type="ECO:0000256" key="6">
    <source>
        <dbReference type="ARBA" id="ARBA00022840"/>
    </source>
</evidence>
<keyword evidence="3" id="KW-0547">Nucleotide-binding</keyword>
<evidence type="ECO:0000256" key="9">
    <source>
        <dbReference type="SAM" id="MobiDB-lite"/>
    </source>
</evidence>
<comment type="similarity">
    <text evidence="2">Belongs to the SNF2/RAD54 helicase family.</text>
</comment>
<dbReference type="InterPro" id="IPR027417">
    <property type="entry name" value="P-loop_NTPase"/>
</dbReference>
<evidence type="ECO:0000313" key="12">
    <source>
        <dbReference type="Proteomes" id="UP000887565"/>
    </source>
</evidence>
<dbReference type="WBParaSite" id="nRc.2.0.1.t06098-RA">
    <property type="protein sequence ID" value="nRc.2.0.1.t06098-RA"/>
    <property type="gene ID" value="nRc.2.0.1.g06098"/>
</dbReference>
<feature type="region of interest" description="Disordered" evidence="9">
    <location>
        <begin position="786"/>
        <end position="813"/>
    </location>
</feature>
<dbReference type="FunFam" id="3.40.50.10810:FF:000015">
    <property type="entry name" value="lymphoid-specific helicase isoform X1"/>
    <property type="match status" value="1"/>
</dbReference>
<dbReference type="Pfam" id="PF00271">
    <property type="entry name" value="Helicase_C"/>
    <property type="match status" value="1"/>
</dbReference>
<proteinExistence type="inferred from homology"/>
<keyword evidence="12" id="KW-1185">Reference proteome</keyword>
<dbReference type="PANTHER" id="PTHR47161">
    <property type="entry name" value="LYMPHOID-SPECIFIC HELICASE"/>
    <property type="match status" value="1"/>
</dbReference>
<evidence type="ECO:0000256" key="4">
    <source>
        <dbReference type="ARBA" id="ARBA00022801"/>
    </source>
</evidence>
<sequence>MNGQDDSPSPDSGIVDSLFSISSSTDNLCDKNVDAVESCSSMNIQNEPLSGDCLEAISQSDSNDTAIKVDFEQLKLAEDQTAQQNERDEEKLQFNNEKLLKEIGYNEAYRKLNILLQKSNIYAEVILARMNQEHEKALKKSLKTNAVNNDENAKIEALPARKKSERVATRSSNNNTLIEQIVARKKGRNRKKPQEVLSELFAEEELLAKKAKYEEDVDPCVDQSVVTLSTNNVVFECDMRYFTGGSLRNYQIDGLYWLKTQYEQGINGILADEMGLGKTVQCIALFAHFYAKKVPGPFLVVGPLSTMPNWLSEFARFTPKLPVVLYHGSKEKRAELRKKLKQGYLLDGFRIGPVILTSYEILMNDRAFLVGCSVRYLVIDEGHRVKNNKCKLIEALRYFHCSRLLMTGTPLQNNLAELWSLLNFLLPEVFTDLNWFETFFSFQSAQNLSISDVEEREQQLLSKLHAILKPFLLRRVKSDVELDLPTKREIWVYAPMTSLQLRYYKAALDKCIFELCGKKVKEEDLVIEGKRRSVLRPETMQSVKEPQNSGANCIFEQNLNSGRHSYMLLRKICLHPYLVEYPLTHDGEYKVDDQLLKTSGKLLVFDRLITALIEKKHKMLVFTQFVSLMNILQDYCYYRQLEFCRLEGTMNLEERQEEIERFAKDENVRLFIISTKAGGLGLNLVAADTVIIFDSDWNPQGDLQAQDRCHRIGQNKPVLVYRLICRGTVDEHIVERATKKRRLEKMVIHAGKFQLSAQKSRDVMTREELLGVLRSTDYNQIWEIKDDQQEQGESENKLPLRSTSGQSKKKSKCVFEPSKIISEKDMIKLLNRDENFDSTSDAFKISETIDTAF</sequence>
<dbReference type="InterPro" id="IPR000330">
    <property type="entry name" value="SNF2_N"/>
</dbReference>
<dbReference type="GO" id="GO:0016787">
    <property type="term" value="F:hydrolase activity"/>
    <property type="evidence" value="ECO:0007669"/>
    <property type="project" value="UniProtKB-KW"/>
</dbReference>
<organism evidence="12 13">
    <name type="scientific">Romanomermis culicivorax</name>
    <name type="common">Nematode worm</name>
    <dbReference type="NCBI Taxonomy" id="13658"/>
    <lineage>
        <taxon>Eukaryota</taxon>
        <taxon>Metazoa</taxon>
        <taxon>Ecdysozoa</taxon>
        <taxon>Nematoda</taxon>
        <taxon>Enoplea</taxon>
        <taxon>Dorylaimia</taxon>
        <taxon>Mermithida</taxon>
        <taxon>Mermithoidea</taxon>
        <taxon>Mermithidae</taxon>
        <taxon>Romanomermis</taxon>
    </lineage>
</organism>
<dbReference type="Gene3D" id="3.40.50.300">
    <property type="entry name" value="P-loop containing nucleotide triphosphate hydrolases"/>
    <property type="match status" value="1"/>
</dbReference>
<name>A0A915HXE0_ROMCU</name>
<feature type="compositionally biased region" description="Basic and acidic residues" evidence="9">
    <location>
        <begin position="786"/>
        <end position="798"/>
    </location>
</feature>
<accession>A0A915HXE0</accession>
<comment type="subcellular location">
    <subcellularLocation>
        <location evidence="1">Nucleus</location>
    </subcellularLocation>
</comment>
<dbReference type="GO" id="GO:0004386">
    <property type="term" value="F:helicase activity"/>
    <property type="evidence" value="ECO:0007669"/>
    <property type="project" value="UniProtKB-KW"/>
</dbReference>
<dbReference type="InterPro" id="IPR001650">
    <property type="entry name" value="Helicase_C-like"/>
</dbReference>
<dbReference type="GO" id="GO:0005634">
    <property type="term" value="C:nucleus"/>
    <property type="evidence" value="ECO:0007669"/>
    <property type="project" value="UniProtKB-SubCell"/>
</dbReference>
<dbReference type="Proteomes" id="UP000887565">
    <property type="component" value="Unplaced"/>
</dbReference>
<evidence type="ECO:0000256" key="1">
    <source>
        <dbReference type="ARBA" id="ARBA00004123"/>
    </source>
</evidence>
<dbReference type="PROSITE" id="PS51192">
    <property type="entry name" value="HELICASE_ATP_BIND_1"/>
    <property type="match status" value="1"/>
</dbReference>
<dbReference type="Gene3D" id="3.40.50.10810">
    <property type="entry name" value="Tandem AAA-ATPase domain"/>
    <property type="match status" value="1"/>
</dbReference>
<dbReference type="GO" id="GO:0031508">
    <property type="term" value="P:pericentric heterochromatin formation"/>
    <property type="evidence" value="ECO:0007669"/>
    <property type="project" value="TreeGrafter"/>
</dbReference>
<evidence type="ECO:0000256" key="8">
    <source>
        <dbReference type="ARBA" id="ARBA00023242"/>
    </source>
</evidence>
<dbReference type="SMART" id="SM00487">
    <property type="entry name" value="DEXDc"/>
    <property type="match status" value="1"/>
</dbReference>
<dbReference type="Pfam" id="PF00176">
    <property type="entry name" value="SNF2-rel_dom"/>
    <property type="match status" value="1"/>
</dbReference>
<reference evidence="13" key="1">
    <citation type="submission" date="2022-11" db="UniProtKB">
        <authorList>
            <consortium name="WormBaseParasite"/>
        </authorList>
    </citation>
    <scope>IDENTIFICATION</scope>
</reference>
<dbReference type="PROSITE" id="PS51194">
    <property type="entry name" value="HELICASE_CTER"/>
    <property type="match status" value="1"/>
</dbReference>
<feature type="domain" description="Helicase C-terminal" evidence="11">
    <location>
        <begin position="604"/>
        <end position="769"/>
    </location>
</feature>
<evidence type="ECO:0000256" key="5">
    <source>
        <dbReference type="ARBA" id="ARBA00022806"/>
    </source>
</evidence>
<dbReference type="GO" id="GO:0006346">
    <property type="term" value="P:DNA methylation-dependent constitutive heterochromatin formation"/>
    <property type="evidence" value="ECO:0007669"/>
    <property type="project" value="TreeGrafter"/>
</dbReference>
<evidence type="ECO:0000259" key="11">
    <source>
        <dbReference type="PROSITE" id="PS51194"/>
    </source>
</evidence>
<dbReference type="InterPro" id="IPR049730">
    <property type="entry name" value="SNF2/RAD54-like_C"/>
</dbReference>
<protein>
    <submittedName>
        <fullName evidence="13">Lymphoid-specific helicase</fullName>
    </submittedName>
</protein>
<evidence type="ECO:0000259" key="10">
    <source>
        <dbReference type="PROSITE" id="PS51192"/>
    </source>
</evidence>
<evidence type="ECO:0000256" key="7">
    <source>
        <dbReference type="ARBA" id="ARBA00023054"/>
    </source>
</evidence>
<dbReference type="CDD" id="cd18793">
    <property type="entry name" value="SF2_C_SNF"/>
    <property type="match status" value="1"/>
</dbReference>
<keyword evidence="4" id="KW-0378">Hydrolase</keyword>